<dbReference type="RefSeq" id="WP_011745763.1">
    <property type="nucleotide sequence ID" value="NC_008639.1"/>
</dbReference>
<dbReference type="Gene3D" id="3.40.50.1820">
    <property type="entry name" value="alpha/beta hydrolase"/>
    <property type="match status" value="1"/>
</dbReference>
<dbReference type="SUPFAM" id="SSF53474">
    <property type="entry name" value="alpha/beta-Hydrolases"/>
    <property type="match status" value="1"/>
</dbReference>
<dbReference type="PANTHER" id="PTHR46438">
    <property type="entry name" value="ALPHA/BETA-HYDROLASES SUPERFAMILY PROTEIN"/>
    <property type="match status" value="1"/>
</dbReference>
<feature type="domain" description="AB hydrolase-1" evidence="1">
    <location>
        <begin position="37"/>
        <end position="134"/>
    </location>
</feature>
<dbReference type="eggNOG" id="COG2267">
    <property type="taxonomic scope" value="Bacteria"/>
</dbReference>
<accession>A1BHT0</accession>
<dbReference type="STRING" id="290317.Cpha266_1941"/>
<organism evidence="2 3">
    <name type="scientific">Chlorobium phaeobacteroides (strain DSM 266 / SMG 266 / 2430)</name>
    <dbReference type="NCBI Taxonomy" id="290317"/>
    <lineage>
        <taxon>Bacteria</taxon>
        <taxon>Pseudomonadati</taxon>
        <taxon>Chlorobiota</taxon>
        <taxon>Chlorobiia</taxon>
        <taxon>Chlorobiales</taxon>
        <taxon>Chlorobiaceae</taxon>
        <taxon>Chlorobium/Pelodictyon group</taxon>
        <taxon>Chlorobium</taxon>
    </lineage>
</organism>
<dbReference type="ESTHER" id="chlpd-a1bht0">
    <property type="family name" value="AlphaBeta_hydrolase"/>
</dbReference>
<sequence>MMTSSIRDNYFLWQLSPEHEAKIRYQEFGCEESQKTPLLFIHGYGGMIEHWDKNIPDFINTHKIYAIDLIGFGKSQKPNVRYSLELFAAQIEAFLYLKKLEKVIIVGHSMGAASALYYAHLRPKKVQALVLANPSGLYAGSMDGVTKIFFGLVGSPLIGEVLFGAFANPVGVSQSLLPTYYNQSMVDMNLINQFTRPLQDKGAIWSYLSPSRRPQDFTLDHLEKPCRFKGKAFLVWGAEDSALPPHKIIPEFQQLLPQAGAFIIPQASHCIHHDAYKAFNERLLRILETLV</sequence>
<dbReference type="GO" id="GO:0016787">
    <property type="term" value="F:hydrolase activity"/>
    <property type="evidence" value="ECO:0007669"/>
    <property type="project" value="UniProtKB-KW"/>
</dbReference>
<keyword evidence="2" id="KW-0378">Hydrolase</keyword>
<gene>
    <name evidence="2" type="ordered locus">Cpha266_1941</name>
</gene>
<evidence type="ECO:0000313" key="3">
    <source>
        <dbReference type="Proteomes" id="UP000008701"/>
    </source>
</evidence>
<dbReference type="InterPro" id="IPR000073">
    <property type="entry name" value="AB_hydrolase_1"/>
</dbReference>
<protein>
    <submittedName>
        <fullName evidence="2">Alpha/beta hydrolase fold protein</fullName>
    </submittedName>
</protein>
<dbReference type="PANTHER" id="PTHR46438:SF11">
    <property type="entry name" value="LIPASE-RELATED"/>
    <property type="match status" value="1"/>
</dbReference>
<name>A1BHT0_CHLPD</name>
<proteinExistence type="predicted"/>
<dbReference type="KEGG" id="cph:Cpha266_1941"/>
<dbReference type="Proteomes" id="UP000008701">
    <property type="component" value="Chromosome"/>
</dbReference>
<keyword evidence="3" id="KW-1185">Reference proteome</keyword>
<evidence type="ECO:0000259" key="1">
    <source>
        <dbReference type="Pfam" id="PF00561"/>
    </source>
</evidence>
<dbReference type="Pfam" id="PF00561">
    <property type="entry name" value="Abhydrolase_1"/>
    <property type="match status" value="1"/>
</dbReference>
<reference evidence="2 3" key="1">
    <citation type="submission" date="2006-12" db="EMBL/GenBank/DDBJ databases">
        <title>Complete sequence of Chlorobium phaeobacteroides DSM 266.</title>
        <authorList>
            <consortium name="US DOE Joint Genome Institute"/>
            <person name="Copeland A."/>
            <person name="Lucas S."/>
            <person name="Lapidus A."/>
            <person name="Barry K."/>
            <person name="Detter J.C."/>
            <person name="Glavina del Rio T."/>
            <person name="Hammon N."/>
            <person name="Israni S."/>
            <person name="Pitluck S."/>
            <person name="Goltsman E."/>
            <person name="Schmutz J."/>
            <person name="Larimer F."/>
            <person name="Land M."/>
            <person name="Hauser L."/>
            <person name="Mikhailova N."/>
            <person name="Li T."/>
            <person name="Overmann J."/>
            <person name="Bryant D.A."/>
            <person name="Richardson P."/>
        </authorList>
    </citation>
    <scope>NUCLEOTIDE SEQUENCE [LARGE SCALE GENOMIC DNA]</scope>
    <source>
        <strain evidence="2 3">DSM 266</strain>
    </source>
</reference>
<evidence type="ECO:0000313" key="2">
    <source>
        <dbReference type="EMBL" id="ABL65957.1"/>
    </source>
</evidence>
<dbReference type="HOGENOM" id="CLU_020336_13_4_10"/>
<dbReference type="PRINTS" id="PR00111">
    <property type="entry name" value="ABHYDROLASE"/>
</dbReference>
<dbReference type="InterPro" id="IPR029058">
    <property type="entry name" value="AB_hydrolase_fold"/>
</dbReference>
<dbReference type="EMBL" id="CP000492">
    <property type="protein sequence ID" value="ABL65957.1"/>
    <property type="molecule type" value="Genomic_DNA"/>
</dbReference>
<dbReference type="AlphaFoldDB" id="A1BHT0"/>